<evidence type="ECO:0000313" key="3">
    <source>
        <dbReference type="Proteomes" id="UP001212841"/>
    </source>
</evidence>
<feature type="region of interest" description="Disordered" evidence="1">
    <location>
        <begin position="198"/>
        <end position="235"/>
    </location>
</feature>
<dbReference type="Proteomes" id="UP001212841">
    <property type="component" value="Unassembled WGS sequence"/>
</dbReference>
<reference evidence="2" key="1">
    <citation type="submission" date="2020-05" db="EMBL/GenBank/DDBJ databases">
        <title>Phylogenomic resolution of chytrid fungi.</title>
        <authorList>
            <person name="Stajich J.E."/>
            <person name="Amses K."/>
            <person name="Simmons R."/>
            <person name="Seto K."/>
            <person name="Myers J."/>
            <person name="Bonds A."/>
            <person name="Quandt C.A."/>
            <person name="Barry K."/>
            <person name="Liu P."/>
            <person name="Grigoriev I."/>
            <person name="Longcore J.E."/>
            <person name="James T.Y."/>
        </authorList>
    </citation>
    <scope>NUCLEOTIDE SEQUENCE</scope>
    <source>
        <strain evidence="2">JEL0318</strain>
    </source>
</reference>
<feature type="non-terminal residue" evidence="2">
    <location>
        <position position="689"/>
    </location>
</feature>
<feature type="compositionally biased region" description="Acidic residues" evidence="1">
    <location>
        <begin position="203"/>
        <end position="219"/>
    </location>
</feature>
<feature type="compositionally biased region" description="Polar residues" evidence="1">
    <location>
        <begin position="508"/>
        <end position="519"/>
    </location>
</feature>
<name>A0AAD5S2P8_9FUNG</name>
<protein>
    <submittedName>
        <fullName evidence="2">Uncharacterized protein</fullName>
    </submittedName>
</protein>
<evidence type="ECO:0000256" key="1">
    <source>
        <dbReference type="SAM" id="MobiDB-lite"/>
    </source>
</evidence>
<feature type="compositionally biased region" description="Low complexity" evidence="1">
    <location>
        <begin position="220"/>
        <end position="229"/>
    </location>
</feature>
<dbReference type="EMBL" id="JADGJD010001780">
    <property type="protein sequence ID" value="KAJ3037951.1"/>
    <property type="molecule type" value="Genomic_DNA"/>
</dbReference>
<evidence type="ECO:0000313" key="2">
    <source>
        <dbReference type="EMBL" id="KAJ3037951.1"/>
    </source>
</evidence>
<dbReference type="AlphaFoldDB" id="A0AAD5S2P8"/>
<organism evidence="2 3">
    <name type="scientific">Rhizophlyctis rosea</name>
    <dbReference type="NCBI Taxonomy" id="64517"/>
    <lineage>
        <taxon>Eukaryota</taxon>
        <taxon>Fungi</taxon>
        <taxon>Fungi incertae sedis</taxon>
        <taxon>Chytridiomycota</taxon>
        <taxon>Chytridiomycota incertae sedis</taxon>
        <taxon>Chytridiomycetes</taxon>
        <taxon>Rhizophlyctidales</taxon>
        <taxon>Rhizophlyctidaceae</taxon>
        <taxon>Rhizophlyctis</taxon>
    </lineage>
</organism>
<sequence length="689" mass="75763">MGAAPSIPHAEHGAAADFSEAAAAVRRGQAAINTAEAWLEHWEGFAATLEDIGRTGVEWGETSLLQSSHQNTQILHTLRTIHLQTTTIPVLSRAFPAALSSHIGAITSIHESQALQLSIIRKSLKRSRNHKRRKIGIDQGTAFDSHEKKQLQTWIADGEKLKGEKCVRSSDELARRWGKCLGKVGKVFGDMQKCVGGEGVDVPGDDDIDGREGEGDESSELLPLSSRPGDSGLGQDVFSAKRSIKNRVDIVARWRDAVGRCIEEWKHVEQCEEQHVSRLVEWWGKAWSTCTHLGGSTATSATPSYLRIFQTWQSTISSLHEDPHPQTGPHTTVTTNLTHLHTFLTHCHTRTTMLLTLTRAVLTAGKNAARSARKLSRMQKSRKTRRKWWFMRFWRWFRRTSRPHVNDRIEPEGESQSESHITSSPLAAHRKMKLSKRLHELDAARFKLKKAVQEDTEIWETEFLEVLREVWGGCAVSIQEMEARMKKVVREVGGGRPVSARERRRAQIGTSETQETGQSGEEHRLAEGAFVGDAGPSVHVPPSYESIHTPTATGSDHKTPSAPAPPPDPALQRATRIPPPPIVTAISINPKRSRATSAPSSANTLSPDNGIPNRIPSPTPIVTRPTYGRARLVAPLPVPTSPVRHITNDVCATASTSRSLTASLDALLSGLERMTSTAALAAPETSPKN</sequence>
<feature type="region of interest" description="Disordered" evidence="1">
    <location>
        <begin position="407"/>
        <end position="426"/>
    </location>
</feature>
<feature type="compositionally biased region" description="Polar residues" evidence="1">
    <location>
        <begin position="414"/>
        <end position="425"/>
    </location>
</feature>
<feature type="compositionally biased region" description="Polar residues" evidence="1">
    <location>
        <begin position="595"/>
        <end position="607"/>
    </location>
</feature>
<keyword evidence="3" id="KW-1185">Reference proteome</keyword>
<accession>A0AAD5S2P8</accession>
<comment type="caution">
    <text evidence="2">The sequence shown here is derived from an EMBL/GenBank/DDBJ whole genome shotgun (WGS) entry which is preliminary data.</text>
</comment>
<gene>
    <name evidence="2" type="ORF">HK097_003334</name>
</gene>
<feature type="region of interest" description="Disordered" evidence="1">
    <location>
        <begin position="493"/>
        <end position="621"/>
    </location>
</feature>
<proteinExistence type="predicted"/>